<evidence type="ECO:0000313" key="1">
    <source>
        <dbReference type="EMBL" id="KAF9483008.1"/>
    </source>
</evidence>
<protein>
    <submittedName>
        <fullName evidence="1">Uncharacterized protein</fullName>
    </submittedName>
</protein>
<dbReference type="Proteomes" id="UP000807469">
    <property type="component" value="Unassembled WGS sequence"/>
</dbReference>
<gene>
    <name evidence="1" type="ORF">BDN70DRAFT_358321</name>
</gene>
<name>A0A9P6D4W4_9AGAR</name>
<dbReference type="EMBL" id="MU155158">
    <property type="protein sequence ID" value="KAF9483008.1"/>
    <property type="molecule type" value="Genomic_DNA"/>
</dbReference>
<comment type="caution">
    <text evidence="1">The sequence shown here is derived from an EMBL/GenBank/DDBJ whole genome shotgun (WGS) entry which is preliminary data.</text>
</comment>
<keyword evidence="2" id="KW-1185">Reference proteome</keyword>
<organism evidence="1 2">
    <name type="scientific">Pholiota conissans</name>
    <dbReference type="NCBI Taxonomy" id="109636"/>
    <lineage>
        <taxon>Eukaryota</taxon>
        <taxon>Fungi</taxon>
        <taxon>Dikarya</taxon>
        <taxon>Basidiomycota</taxon>
        <taxon>Agaricomycotina</taxon>
        <taxon>Agaricomycetes</taxon>
        <taxon>Agaricomycetidae</taxon>
        <taxon>Agaricales</taxon>
        <taxon>Agaricineae</taxon>
        <taxon>Strophariaceae</taxon>
        <taxon>Pholiota</taxon>
    </lineage>
</organism>
<reference evidence="1" key="1">
    <citation type="submission" date="2020-11" db="EMBL/GenBank/DDBJ databases">
        <authorList>
            <consortium name="DOE Joint Genome Institute"/>
            <person name="Ahrendt S."/>
            <person name="Riley R."/>
            <person name="Andreopoulos W."/>
            <person name="Labutti K."/>
            <person name="Pangilinan J."/>
            <person name="Ruiz-Duenas F.J."/>
            <person name="Barrasa J.M."/>
            <person name="Sanchez-Garcia M."/>
            <person name="Camarero S."/>
            <person name="Miyauchi S."/>
            <person name="Serrano A."/>
            <person name="Linde D."/>
            <person name="Babiker R."/>
            <person name="Drula E."/>
            <person name="Ayuso-Fernandez I."/>
            <person name="Pacheco R."/>
            <person name="Padilla G."/>
            <person name="Ferreira P."/>
            <person name="Barriuso J."/>
            <person name="Kellner H."/>
            <person name="Castanera R."/>
            <person name="Alfaro M."/>
            <person name="Ramirez L."/>
            <person name="Pisabarro A.G."/>
            <person name="Kuo A."/>
            <person name="Tritt A."/>
            <person name="Lipzen A."/>
            <person name="He G."/>
            <person name="Yan M."/>
            <person name="Ng V."/>
            <person name="Cullen D."/>
            <person name="Martin F."/>
            <person name="Rosso M.-N."/>
            <person name="Henrissat B."/>
            <person name="Hibbett D."/>
            <person name="Martinez A.T."/>
            <person name="Grigoriev I.V."/>
        </authorList>
    </citation>
    <scope>NUCLEOTIDE SEQUENCE</scope>
    <source>
        <strain evidence="1">CIRM-BRFM 674</strain>
    </source>
</reference>
<sequence>METVKLQSFNWSISNQVNFRIPACEPWRLNVNRTFIPDFLPSYLLTIFPIGNGKDPKTILIEAENGANEFDWVIDEPIGSKVALRLRDTNGAEGGYLPHLFEIVAGRSTECIRSVQAPVHSEFSFRSDVVEQPEHSKAIHVDVHGGIPPYEATLISMKSSGAQAILPVPFYQSPLFHSIEIIRNDSILIVVSDSEMGRRIVRLPLWAISDWNSKCAIFRSRSSFYFPNVKRATHAEQAIVRRWDRHHCSRYYCPGHAHNSDGSHHPLRCPSTEKAETTRPTRTCDENAECRRIFRRGGPRGCSASERG</sequence>
<proteinExistence type="predicted"/>
<dbReference type="AlphaFoldDB" id="A0A9P6D4W4"/>
<accession>A0A9P6D4W4</accession>
<dbReference type="OrthoDB" id="10631773at2759"/>
<evidence type="ECO:0000313" key="2">
    <source>
        <dbReference type="Proteomes" id="UP000807469"/>
    </source>
</evidence>